<proteinExistence type="predicted"/>
<accession>A0A9P4T4Q4</accession>
<dbReference type="Proteomes" id="UP000801428">
    <property type="component" value="Unassembled WGS sequence"/>
</dbReference>
<dbReference type="InterPro" id="IPR023210">
    <property type="entry name" value="NADP_OxRdtase_dom"/>
</dbReference>
<dbReference type="CDD" id="cd19093">
    <property type="entry name" value="AKR_AtPLR-like"/>
    <property type="match status" value="1"/>
</dbReference>
<feature type="domain" description="NADP-dependent oxidoreductase" evidence="2">
    <location>
        <begin position="71"/>
        <end position="376"/>
    </location>
</feature>
<organism evidence="3 4">
    <name type="scientific">Curvularia kusanoi</name>
    <name type="common">Cochliobolus kusanoi</name>
    <dbReference type="NCBI Taxonomy" id="90978"/>
    <lineage>
        <taxon>Eukaryota</taxon>
        <taxon>Fungi</taxon>
        <taxon>Dikarya</taxon>
        <taxon>Ascomycota</taxon>
        <taxon>Pezizomycotina</taxon>
        <taxon>Dothideomycetes</taxon>
        <taxon>Pleosporomycetidae</taxon>
        <taxon>Pleosporales</taxon>
        <taxon>Pleosporineae</taxon>
        <taxon>Pleosporaceae</taxon>
        <taxon>Curvularia</taxon>
    </lineage>
</organism>
<dbReference type="InterPro" id="IPR050523">
    <property type="entry name" value="AKR_Detox_Biosynth"/>
</dbReference>
<keyword evidence="1" id="KW-0560">Oxidoreductase</keyword>
<keyword evidence="4" id="KW-1185">Reference proteome</keyword>
<dbReference type="PANTHER" id="PTHR43364:SF4">
    <property type="entry name" value="NAD(P)-LINKED OXIDOREDUCTASE SUPERFAMILY PROTEIN"/>
    <property type="match status" value="1"/>
</dbReference>
<evidence type="ECO:0000256" key="1">
    <source>
        <dbReference type="ARBA" id="ARBA00023002"/>
    </source>
</evidence>
<reference evidence="3" key="1">
    <citation type="submission" date="2019-04" db="EMBL/GenBank/DDBJ databases">
        <title>Sequencing of skin fungus with MAO and IRED activity.</title>
        <authorList>
            <person name="Marsaioli A.J."/>
            <person name="Bonatto J.M.C."/>
            <person name="Reis Junior O."/>
        </authorList>
    </citation>
    <scope>NUCLEOTIDE SEQUENCE</scope>
    <source>
        <strain evidence="3">30M1</strain>
    </source>
</reference>
<protein>
    <recommendedName>
        <fullName evidence="2">NADP-dependent oxidoreductase domain-containing protein</fullName>
    </recommendedName>
</protein>
<dbReference type="PANTHER" id="PTHR43364">
    <property type="entry name" value="NADH-SPECIFIC METHYLGLYOXAL REDUCTASE-RELATED"/>
    <property type="match status" value="1"/>
</dbReference>
<dbReference type="Gene3D" id="3.20.20.100">
    <property type="entry name" value="NADP-dependent oxidoreductase domain"/>
    <property type="match status" value="1"/>
</dbReference>
<gene>
    <name evidence="3" type="ORF">E8E13_000486</name>
</gene>
<name>A0A9P4T4Q4_CURKU</name>
<dbReference type="SUPFAM" id="SSF51430">
    <property type="entry name" value="NAD(P)-linked oxidoreductase"/>
    <property type="match status" value="1"/>
</dbReference>
<dbReference type="OrthoDB" id="1659429at2759"/>
<sequence>MSGYLPPHSTGGACSEIYKAGWTLQDALFRDEDEDTTEHYLLLNPETTPTLQTLITLGSDPDKPLFKIHPLGFGLWGWGDVLTYGWGPSNGYDQKLNDDSVAGAWREIFSLSDHILLDTAEHYGYTDGYSESTVGKMLTRDVKETRSKLIFATKFFPTPWRHPWKYPGITLQSAGGSLERSKVGKIDIYQLHGPSHWGFWPKLDTLCEALAQTYTTGKVKAIGTCNLGLEQVKYVYTYMRKRDIPFVSNQVEFSLVRMDPLTTGLIEGCRKLGIATIAYSPLAVGRLTGKYSQQNPPRGNRNFGHVNWSKLDPIIEELKRIGEKHGKTPTAVALNWVVCKGAIPIPTPKNREQVNDCLQALGWRLSKNDEDRLDALGLTNAWDWNLIKHFQNWWWQQG</sequence>
<dbReference type="GO" id="GO:0016491">
    <property type="term" value="F:oxidoreductase activity"/>
    <property type="evidence" value="ECO:0007669"/>
    <property type="project" value="UniProtKB-KW"/>
</dbReference>
<dbReference type="AlphaFoldDB" id="A0A9P4T4Q4"/>
<dbReference type="EMBL" id="SWKU01000039">
    <property type="protein sequence ID" value="KAF2994568.1"/>
    <property type="molecule type" value="Genomic_DNA"/>
</dbReference>
<evidence type="ECO:0000259" key="2">
    <source>
        <dbReference type="Pfam" id="PF00248"/>
    </source>
</evidence>
<evidence type="ECO:0000313" key="3">
    <source>
        <dbReference type="EMBL" id="KAF2994568.1"/>
    </source>
</evidence>
<evidence type="ECO:0000313" key="4">
    <source>
        <dbReference type="Proteomes" id="UP000801428"/>
    </source>
</evidence>
<dbReference type="Pfam" id="PF00248">
    <property type="entry name" value="Aldo_ket_red"/>
    <property type="match status" value="1"/>
</dbReference>
<dbReference type="InterPro" id="IPR036812">
    <property type="entry name" value="NAD(P)_OxRdtase_dom_sf"/>
</dbReference>
<comment type="caution">
    <text evidence="3">The sequence shown here is derived from an EMBL/GenBank/DDBJ whole genome shotgun (WGS) entry which is preliminary data.</text>
</comment>